<dbReference type="Gene3D" id="3.50.50.60">
    <property type="entry name" value="FAD/NAD(P)-binding domain"/>
    <property type="match status" value="1"/>
</dbReference>
<keyword evidence="2" id="KW-0285">Flavoprotein</keyword>
<evidence type="ECO:0000313" key="7">
    <source>
        <dbReference type="Proteomes" id="UP000285757"/>
    </source>
</evidence>
<dbReference type="AlphaFoldDB" id="A0A423LM20"/>
<accession>A0A423LM20</accession>
<protein>
    <submittedName>
        <fullName evidence="6">N-methyltryptophan oxidase</fullName>
    </submittedName>
</protein>
<dbReference type="InterPro" id="IPR045170">
    <property type="entry name" value="MTOX"/>
</dbReference>
<feature type="domain" description="FAD dependent oxidoreductase" evidence="5">
    <location>
        <begin position="6"/>
        <end position="369"/>
    </location>
</feature>
<dbReference type="SUPFAM" id="SSF51905">
    <property type="entry name" value="FAD/NAD(P)-binding domain"/>
    <property type="match status" value="1"/>
</dbReference>
<dbReference type="PANTHER" id="PTHR10961:SF7">
    <property type="entry name" value="FAD DEPENDENT OXIDOREDUCTASE DOMAIN-CONTAINING PROTEIN"/>
    <property type="match status" value="1"/>
</dbReference>
<sequence length="392" mass="42714">MSERCDVVVLGLGAMGAATVYQLAKSGVNVVGIDRHHPPHNLGSSHGDTRITRLSVGEGAQYVPIVRNSHRIWRELEALTGESLFEQSGLLVLTSSPDFDPNDKTDFTLRTIGLAQTYGIEHEVLSAEQIRQRFPQFAHVHDSAIGYFEPGGGFVRPERCIDVQLKLAAQHGATLHKGETVSGISSNAQGVTVTTDRRTLQAKKLVISAGNWSGELLGKPFENLLSVYRQKLFWFELEQGTGLVGHSPTFILTHGRGDDNINYGFPALPGEGCMKIATAQYHTAASPQTIDRTVSQAEEQDMYAHQVHGRIAGVTSKVVKSAVCAYTVTPDRHFIIDEHPALQHTLFVSACSGHGFKHCAALGEAFAQWCIRGSTDLDLSSFSLKRFEGKPS</sequence>
<evidence type="ECO:0000313" key="6">
    <source>
        <dbReference type="EMBL" id="RON69411.1"/>
    </source>
</evidence>
<evidence type="ECO:0000259" key="5">
    <source>
        <dbReference type="Pfam" id="PF01266"/>
    </source>
</evidence>
<dbReference type="RefSeq" id="WP_123531513.1">
    <property type="nucleotide sequence ID" value="NZ_MOBU01000006.1"/>
</dbReference>
<evidence type="ECO:0000256" key="1">
    <source>
        <dbReference type="ARBA" id="ARBA00001974"/>
    </source>
</evidence>
<gene>
    <name evidence="6" type="ORF">BK671_08230</name>
</gene>
<dbReference type="InterPro" id="IPR006076">
    <property type="entry name" value="FAD-dep_OxRdtase"/>
</dbReference>
<dbReference type="Proteomes" id="UP000285757">
    <property type="component" value="Unassembled WGS sequence"/>
</dbReference>
<comment type="cofactor">
    <cofactor evidence="1">
        <name>FAD</name>
        <dbReference type="ChEBI" id="CHEBI:57692"/>
    </cofactor>
</comment>
<evidence type="ECO:0000256" key="2">
    <source>
        <dbReference type="ARBA" id="ARBA00022630"/>
    </source>
</evidence>
<dbReference type="InterPro" id="IPR036188">
    <property type="entry name" value="FAD/NAD-bd_sf"/>
</dbReference>
<dbReference type="GO" id="GO:0008115">
    <property type="term" value="F:sarcosine oxidase activity"/>
    <property type="evidence" value="ECO:0007669"/>
    <property type="project" value="TreeGrafter"/>
</dbReference>
<reference evidence="6 7" key="1">
    <citation type="submission" date="2016-10" db="EMBL/GenBank/DDBJ databases">
        <title>Comparative genome analysis of multiple Pseudomonas spp. focuses on biocontrol and plant growth promoting traits.</title>
        <authorList>
            <person name="Tao X.-Y."/>
            <person name="Taylor C.G."/>
        </authorList>
    </citation>
    <scope>NUCLEOTIDE SEQUENCE [LARGE SCALE GENOMIC DNA]</scope>
    <source>
        <strain evidence="6 7">24D3</strain>
    </source>
</reference>
<dbReference type="SUPFAM" id="SSF54373">
    <property type="entry name" value="FAD-linked reductases, C-terminal domain"/>
    <property type="match status" value="1"/>
</dbReference>
<dbReference type="GO" id="GO:0050660">
    <property type="term" value="F:flavin adenine dinucleotide binding"/>
    <property type="evidence" value="ECO:0007669"/>
    <property type="project" value="InterPro"/>
</dbReference>
<dbReference type="Pfam" id="PF01266">
    <property type="entry name" value="DAO"/>
    <property type="match status" value="1"/>
</dbReference>
<proteinExistence type="predicted"/>
<evidence type="ECO:0000256" key="4">
    <source>
        <dbReference type="ARBA" id="ARBA00023002"/>
    </source>
</evidence>
<comment type="caution">
    <text evidence="6">The sequence shown here is derived from an EMBL/GenBank/DDBJ whole genome shotgun (WGS) entry which is preliminary data.</text>
</comment>
<keyword evidence="4" id="KW-0560">Oxidoreductase</keyword>
<dbReference type="PANTHER" id="PTHR10961">
    <property type="entry name" value="PEROXISOMAL SARCOSINE OXIDASE"/>
    <property type="match status" value="1"/>
</dbReference>
<name>A0A423LM20_PSEFL</name>
<evidence type="ECO:0000256" key="3">
    <source>
        <dbReference type="ARBA" id="ARBA00022827"/>
    </source>
</evidence>
<dbReference type="Gene3D" id="3.30.9.10">
    <property type="entry name" value="D-Amino Acid Oxidase, subunit A, domain 2"/>
    <property type="match status" value="1"/>
</dbReference>
<keyword evidence="3" id="KW-0274">FAD</keyword>
<dbReference type="EMBL" id="MOBU01000006">
    <property type="protein sequence ID" value="RON69411.1"/>
    <property type="molecule type" value="Genomic_DNA"/>
</dbReference>
<dbReference type="NCBIfam" id="NF008425">
    <property type="entry name" value="PRK11259.1"/>
    <property type="match status" value="1"/>
</dbReference>
<organism evidence="6 7">
    <name type="scientific">Pseudomonas fluorescens</name>
    <dbReference type="NCBI Taxonomy" id="294"/>
    <lineage>
        <taxon>Bacteria</taxon>
        <taxon>Pseudomonadati</taxon>
        <taxon>Pseudomonadota</taxon>
        <taxon>Gammaproteobacteria</taxon>
        <taxon>Pseudomonadales</taxon>
        <taxon>Pseudomonadaceae</taxon>
        <taxon>Pseudomonas</taxon>
    </lineage>
</organism>